<name>A0A6J4TZH6_9BACT</name>
<gene>
    <name evidence="1" type="ORF">AVDCRST_MAG49-151</name>
</gene>
<proteinExistence type="predicted"/>
<dbReference type="EMBL" id="CADCWG010000011">
    <property type="protein sequence ID" value="CAA9534407.1"/>
    <property type="molecule type" value="Genomic_DNA"/>
</dbReference>
<evidence type="ECO:0000313" key="1">
    <source>
        <dbReference type="EMBL" id="CAA9534407.1"/>
    </source>
</evidence>
<dbReference type="AlphaFoldDB" id="A0A6J4TZH6"/>
<organism evidence="1">
    <name type="scientific">uncultured Thermomicrobiales bacterium</name>
    <dbReference type="NCBI Taxonomy" id="1645740"/>
    <lineage>
        <taxon>Bacteria</taxon>
        <taxon>Pseudomonadati</taxon>
        <taxon>Thermomicrobiota</taxon>
        <taxon>Thermomicrobia</taxon>
        <taxon>Thermomicrobiales</taxon>
        <taxon>environmental samples</taxon>
    </lineage>
</organism>
<sequence length="82" mass="8443">MAEDAAVWALQVMAEPVRLGPWTLSDPADGIVHGEARRLPITAVGRLTASLVAEELVPLAARGAASDARALASERPATRSGG</sequence>
<accession>A0A6J4TZH6</accession>
<protein>
    <submittedName>
        <fullName evidence="1">Uncharacterized protein</fullName>
    </submittedName>
</protein>
<reference evidence="1" key="1">
    <citation type="submission" date="2020-02" db="EMBL/GenBank/DDBJ databases">
        <authorList>
            <person name="Meier V. D."/>
        </authorList>
    </citation>
    <scope>NUCLEOTIDE SEQUENCE</scope>
    <source>
        <strain evidence="1">AVDCRST_MAG49</strain>
    </source>
</reference>